<dbReference type="SUPFAM" id="SSF46894">
    <property type="entry name" value="C-terminal effector domain of the bipartite response regulators"/>
    <property type="match status" value="1"/>
</dbReference>
<dbReference type="Pfam" id="PF00486">
    <property type="entry name" value="Trans_reg_C"/>
    <property type="match status" value="1"/>
</dbReference>
<evidence type="ECO:0000313" key="10">
    <source>
        <dbReference type="EMBL" id="SFR88728.1"/>
    </source>
</evidence>
<evidence type="ECO:0000256" key="7">
    <source>
        <dbReference type="PROSITE-ProRule" id="PRU01091"/>
    </source>
</evidence>
<feature type="domain" description="OmpR/PhoB-type" evidence="9">
    <location>
        <begin position="123"/>
        <end position="220"/>
    </location>
</feature>
<dbReference type="AlphaFoldDB" id="A0A1I6KCG9"/>
<evidence type="ECO:0000259" key="8">
    <source>
        <dbReference type="PROSITE" id="PS50110"/>
    </source>
</evidence>
<evidence type="ECO:0000256" key="3">
    <source>
        <dbReference type="ARBA" id="ARBA00023125"/>
    </source>
</evidence>
<evidence type="ECO:0000256" key="1">
    <source>
        <dbReference type="ARBA" id="ARBA00018672"/>
    </source>
</evidence>
<evidence type="ECO:0000256" key="4">
    <source>
        <dbReference type="ARBA" id="ARBA00023163"/>
    </source>
</evidence>
<feature type="DNA-binding region" description="OmpR/PhoB-type" evidence="7">
    <location>
        <begin position="123"/>
        <end position="220"/>
    </location>
</feature>
<dbReference type="PROSITE" id="PS50110">
    <property type="entry name" value="RESPONSE_REGULATORY"/>
    <property type="match status" value="1"/>
</dbReference>
<dbReference type="STRING" id="37658.SAMN05661086_02356"/>
<feature type="modified residue" description="4-aspartylphosphate" evidence="6">
    <location>
        <position position="51"/>
    </location>
</feature>
<proteinExistence type="predicted"/>
<dbReference type="CDD" id="cd00383">
    <property type="entry name" value="trans_reg_C"/>
    <property type="match status" value="1"/>
</dbReference>
<name>A0A1I6KCG9_9FIRM</name>
<accession>A0A1I6KCG9</accession>
<dbReference type="Gene3D" id="1.10.10.10">
    <property type="entry name" value="Winged helix-like DNA-binding domain superfamily/Winged helix DNA-binding domain"/>
    <property type="match status" value="1"/>
</dbReference>
<dbReference type="InterPro" id="IPR016032">
    <property type="entry name" value="Sig_transdc_resp-reg_C-effctor"/>
</dbReference>
<dbReference type="PANTHER" id="PTHR48111:SF2">
    <property type="entry name" value="RESPONSE REGULATOR SAER"/>
    <property type="match status" value="1"/>
</dbReference>
<dbReference type="InterPro" id="IPR036388">
    <property type="entry name" value="WH-like_DNA-bd_sf"/>
</dbReference>
<evidence type="ECO:0000256" key="6">
    <source>
        <dbReference type="PROSITE-ProRule" id="PRU00169"/>
    </source>
</evidence>
<keyword evidence="4" id="KW-0804">Transcription</keyword>
<dbReference type="PROSITE" id="PS51755">
    <property type="entry name" value="OMPR_PHOB"/>
    <property type="match status" value="1"/>
</dbReference>
<dbReference type="GO" id="GO:0000156">
    <property type="term" value="F:phosphorelay response regulator activity"/>
    <property type="evidence" value="ECO:0007669"/>
    <property type="project" value="TreeGrafter"/>
</dbReference>
<keyword evidence="2" id="KW-0805">Transcription regulation</keyword>
<dbReference type="SMART" id="SM00448">
    <property type="entry name" value="REC"/>
    <property type="match status" value="1"/>
</dbReference>
<dbReference type="Gene3D" id="3.40.50.2300">
    <property type="match status" value="1"/>
</dbReference>
<dbReference type="GO" id="GO:0032993">
    <property type="term" value="C:protein-DNA complex"/>
    <property type="evidence" value="ECO:0007669"/>
    <property type="project" value="TreeGrafter"/>
</dbReference>
<comment type="function">
    <text evidence="5">May play the central regulatory role in sporulation. It may be an element of the effector pathway responsible for the activation of sporulation genes in response to nutritional stress. Spo0A may act in concert with spo0H (a sigma factor) to control the expression of some genes that are critical to the sporulation process.</text>
</comment>
<dbReference type="InterPro" id="IPR039420">
    <property type="entry name" value="WalR-like"/>
</dbReference>
<evidence type="ECO:0000256" key="2">
    <source>
        <dbReference type="ARBA" id="ARBA00023015"/>
    </source>
</evidence>
<dbReference type="InterPro" id="IPR001867">
    <property type="entry name" value="OmpR/PhoB-type_DNA-bd"/>
</dbReference>
<evidence type="ECO:0000259" key="9">
    <source>
        <dbReference type="PROSITE" id="PS51755"/>
    </source>
</evidence>
<dbReference type="GO" id="GO:0000976">
    <property type="term" value="F:transcription cis-regulatory region binding"/>
    <property type="evidence" value="ECO:0007669"/>
    <property type="project" value="TreeGrafter"/>
</dbReference>
<dbReference type="GO" id="GO:0006355">
    <property type="term" value="P:regulation of DNA-templated transcription"/>
    <property type="evidence" value="ECO:0007669"/>
    <property type="project" value="InterPro"/>
</dbReference>
<organism evidence="10 11">
    <name type="scientific">Anaeromicropila populeti</name>
    <dbReference type="NCBI Taxonomy" id="37658"/>
    <lineage>
        <taxon>Bacteria</taxon>
        <taxon>Bacillati</taxon>
        <taxon>Bacillota</taxon>
        <taxon>Clostridia</taxon>
        <taxon>Lachnospirales</taxon>
        <taxon>Lachnospiraceae</taxon>
        <taxon>Anaeromicropila</taxon>
    </lineage>
</organism>
<dbReference type="Proteomes" id="UP000199659">
    <property type="component" value="Unassembled WGS sequence"/>
</dbReference>
<gene>
    <name evidence="10" type="ORF">SAMN05661086_02356</name>
</gene>
<sequence>MANILAVDDEQAILIMIQKILNKDGHNVTIVSEPKVVSQLRPESYDLILLDVMMPEIDGFTLCKEIRSYVDCPILFLTAKTEENSLVLGLELGGDDYISKPFGNLELRARVSAHLRREHREHFAKLTFANAYFNLSGKQLIVNEKVVPLTKGEYQICEFLAHHAGQIFSREQVYEGVFGYDGESSDNTISTHIKNIRSKLENMGYFPIKTVWGVGYKWEK</sequence>
<dbReference type="PANTHER" id="PTHR48111">
    <property type="entry name" value="REGULATOR OF RPOS"/>
    <property type="match status" value="1"/>
</dbReference>
<dbReference type="Gene3D" id="6.10.250.690">
    <property type="match status" value="1"/>
</dbReference>
<dbReference type="RefSeq" id="WP_092560988.1">
    <property type="nucleotide sequence ID" value="NZ_FOYZ01000008.1"/>
</dbReference>
<evidence type="ECO:0000313" key="11">
    <source>
        <dbReference type="Proteomes" id="UP000199659"/>
    </source>
</evidence>
<evidence type="ECO:0000256" key="5">
    <source>
        <dbReference type="ARBA" id="ARBA00024867"/>
    </source>
</evidence>
<dbReference type="GO" id="GO:0005829">
    <property type="term" value="C:cytosol"/>
    <property type="evidence" value="ECO:0007669"/>
    <property type="project" value="TreeGrafter"/>
</dbReference>
<dbReference type="EMBL" id="FOYZ01000008">
    <property type="protein sequence ID" value="SFR88728.1"/>
    <property type="molecule type" value="Genomic_DNA"/>
</dbReference>
<dbReference type="Pfam" id="PF00072">
    <property type="entry name" value="Response_reg"/>
    <property type="match status" value="1"/>
</dbReference>
<dbReference type="CDD" id="cd17574">
    <property type="entry name" value="REC_OmpR"/>
    <property type="match status" value="1"/>
</dbReference>
<keyword evidence="3 7" id="KW-0238">DNA-binding</keyword>
<keyword evidence="11" id="KW-1185">Reference proteome</keyword>
<dbReference type="SMART" id="SM00862">
    <property type="entry name" value="Trans_reg_C"/>
    <property type="match status" value="1"/>
</dbReference>
<feature type="domain" description="Response regulatory" evidence="8">
    <location>
        <begin position="3"/>
        <end position="115"/>
    </location>
</feature>
<dbReference type="InterPro" id="IPR011006">
    <property type="entry name" value="CheY-like_superfamily"/>
</dbReference>
<dbReference type="OrthoDB" id="9790442at2"/>
<dbReference type="InterPro" id="IPR001789">
    <property type="entry name" value="Sig_transdc_resp-reg_receiver"/>
</dbReference>
<dbReference type="SUPFAM" id="SSF52172">
    <property type="entry name" value="CheY-like"/>
    <property type="match status" value="1"/>
</dbReference>
<protein>
    <recommendedName>
        <fullName evidence="1">Stage 0 sporulation protein A homolog</fullName>
    </recommendedName>
</protein>
<keyword evidence="6" id="KW-0597">Phosphoprotein</keyword>
<reference evidence="10 11" key="1">
    <citation type="submission" date="2016-10" db="EMBL/GenBank/DDBJ databases">
        <authorList>
            <person name="de Groot N.N."/>
        </authorList>
    </citation>
    <scope>NUCLEOTIDE SEQUENCE [LARGE SCALE GENOMIC DNA]</scope>
    <source>
        <strain evidence="10 11">743A</strain>
    </source>
</reference>